<dbReference type="InterPro" id="IPR026030">
    <property type="entry name" value="Pur-cyt_permease_Fcy2/21/22"/>
</dbReference>
<dbReference type="Pfam" id="PF02133">
    <property type="entry name" value="Transp_cyt_pur"/>
    <property type="match status" value="1"/>
</dbReference>
<feature type="transmembrane region" description="Helical" evidence="8">
    <location>
        <begin position="111"/>
        <end position="137"/>
    </location>
</feature>
<reference evidence="9" key="1">
    <citation type="submission" date="2024-05" db="EMBL/GenBank/DDBJ databases">
        <authorList>
            <person name="Cai S.Y."/>
            <person name="Jin L.M."/>
            <person name="Li H.R."/>
        </authorList>
    </citation>
    <scope>NUCLEOTIDE SEQUENCE</scope>
    <source>
        <strain evidence="9">A5-74</strain>
    </source>
</reference>
<comment type="subcellular location">
    <subcellularLocation>
        <location evidence="1">Membrane</location>
        <topology evidence="1">Multi-pass membrane protein</topology>
    </subcellularLocation>
</comment>
<feature type="transmembrane region" description="Helical" evidence="8">
    <location>
        <begin position="35"/>
        <end position="57"/>
    </location>
</feature>
<dbReference type="GO" id="GO:0005886">
    <property type="term" value="C:plasma membrane"/>
    <property type="evidence" value="ECO:0007669"/>
    <property type="project" value="TreeGrafter"/>
</dbReference>
<dbReference type="InterPro" id="IPR001248">
    <property type="entry name" value="Pur-cyt_permease"/>
</dbReference>
<keyword evidence="6 7" id="KW-0472">Membrane</keyword>
<dbReference type="GO" id="GO:0022857">
    <property type="term" value="F:transmembrane transporter activity"/>
    <property type="evidence" value="ECO:0007669"/>
    <property type="project" value="InterPro"/>
</dbReference>
<keyword evidence="3 7" id="KW-0813">Transport</keyword>
<dbReference type="EMBL" id="CP159218">
    <property type="protein sequence ID" value="XCG64454.1"/>
    <property type="molecule type" value="Genomic_DNA"/>
</dbReference>
<evidence type="ECO:0000256" key="2">
    <source>
        <dbReference type="ARBA" id="ARBA00008974"/>
    </source>
</evidence>
<comment type="similarity">
    <text evidence="2 7">Belongs to the purine-cytosine permease (2.A.39) family.</text>
</comment>
<dbReference type="PIRSF" id="PIRSF002744">
    <property type="entry name" value="Pur-cyt_permease"/>
    <property type="match status" value="1"/>
</dbReference>
<evidence type="ECO:0000256" key="6">
    <source>
        <dbReference type="ARBA" id="ARBA00023136"/>
    </source>
</evidence>
<keyword evidence="4 8" id="KW-0812">Transmembrane</keyword>
<evidence type="ECO:0000256" key="4">
    <source>
        <dbReference type="ARBA" id="ARBA00022692"/>
    </source>
</evidence>
<dbReference type="PANTHER" id="PTHR31806">
    <property type="entry name" value="PURINE-CYTOSINE PERMEASE FCY2-RELATED"/>
    <property type="match status" value="1"/>
</dbReference>
<proteinExistence type="inferred from homology"/>
<evidence type="ECO:0000256" key="3">
    <source>
        <dbReference type="ARBA" id="ARBA00022448"/>
    </source>
</evidence>
<feature type="transmembrane region" description="Helical" evidence="8">
    <location>
        <begin position="64"/>
        <end position="86"/>
    </location>
</feature>
<evidence type="ECO:0000256" key="7">
    <source>
        <dbReference type="PIRNR" id="PIRNR002744"/>
    </source>
</evidence>
<sequence length="488" mass="50923">MTQLEPTQAAPRGVEANGINAIDESEHRGTPRELFWPWFAANVSVFGISYAAFILYAGVSFWQALIVGVIGIVFSFLLCGLVSIAGKRGNAPTMTLSRAAFGTEGNRLPSLISWVLTVGWETALTALAVLATSTVFDALGWGGGTGAKIIALVVVAALIVIGGILGFDFIMKLQKWITIVTGVLTVVFVIVVANKIDWAVVSALPAGSLGAFIGALVLVMTGFGLGWVNAAADYSRYLPRSASTRGVVGWTTLGGSIAPILLVIFGLLLAGSSTDLRDGIAADPIGALVTTVPTWFLVPFGIVAILGLIGGAVLDIYSSGLALLSVGLKAPRYVAASIDGVLMIAGAIYVVFIADDFLGPFQGFLITLGVPIAVWCGIFLADVQLRKQPYAIDELFSRTGRYGTVTVSAVVLVVVGTIIGWGLVVSTYQGFGWQGYFMGILGGKAGTLGGANIGVLVALVLGYVVTLVLRRDAVRRQEALPLIATTPR</sequence>
<feature type="transmembrane region" description="Helical" evidence="8">
    <location>
        <begin position="333"/>
        <end position="354"/>
    </location>
</feature>
<gene>
    <name evidence="9" type="ORF">ABLG96_03690</name>
</gene>
<feature type="transmembrane region" description="Helical" evidence="8">
    <location>
        <begin position="360"/>
        <end position="381"/>
    </location>
</feature>
<dbReference type="Gene3D" id="1.10.4160.10">
    <property type="entry name" value="Hydantoin permease"/>
    <property type="match status" value="1"/>
</dbReference>
<feature type="transmembrane region" description="Helical" evidence="8">
    <location>
        <begin position="247"/>
        <end position="268"/>
    </location>
</feature>
<evidence type="ECO:0000256" key="8">
    <source>
        <dbReference type="SAM" id="Phobius"/>
    </source>
</evidence>
<keyword evidence="5 8" id="KW-1133">Transmembrane helix</keyword>
<feature type="transmembrane region" description="Helical" evidence="8">
    <location>
        <begin position="176"/>
        <end position="194"/>
    </location>
</feature>
<accession>A0AAU8DTD1</accession>
<dbReference type="AlphaFoldDB" id="A0AAU8DTD1"/>
<evidence type="ECO:0000313" key="9">
    <source>
        <dbReference type="EMBL" id="XCG64454.1"/>
    </source>
</evidence>
<feature type="transmembrane region" description="Helical" evidence="8">
    <location>
        <begin position="448"/>
        <end position="469"/>
    </location>
</feature>
<feature type="transmembrane region" description="Helical" evidence="8">
    <location>
        <begin position="149"/>
        <end position="170"/>
    </location>
</feature>
<dbReference type="RefSeq" id="WP_353650067.1">
    <property type="nucleotide sequence ID" value="NZ_CP159218.1"/>
</dbReference>
<dbReference type="PANTHER" id="PTHR31806:SF1">
    <property type="entry name" value="PURINE-CYTOSINE PERMEASE FCY2-RELATED"/>
    <property type="match status" value="1"/>
</dbReference>
<evidence type="ECO:0000256" key="5">
    <source>
        <dbReference type="ARBA" id="ARBA00022989"/>
    </source>
</evidence>
<protein>
    <submittedName>
        <fullName evidence="9">Cytosine permease</fullName>
    </submittedName>
</protein>
<evidence type="ECO:0000256" key="1">
    <source>
        <dbReference type="ARBA" id="ARBA00004141"/>
    </source>
</evidence>
<feature type="transmembrane region" description="Helical" evidence="8">
    <location>
        <begin position="402"/>
        <end position="428"/>
    </location>
</feature>
<organism evidence="9">
    <name type="scientific">Nakamurella sp. A5-74</name>
    <dbReference type="NCBI Taxonomy" id="3158264"/>
    <lineage>
        <taxon>Bacteria</taxon>
        <taxon>Bacillati</taxon>
        <taxon>Actinomycetota</taxon>
        <taxon>Actinomycetes</taxon>
        <taxon>Nakamurellales</taxon>
        <taxon>Nakamurellaceae</taxon>
        <taxon>Nakamurella</taxon>
    </lineage>
</organism>
<name>A0AAU8DTD1_9ACTN</name>
<feature type="transmembrane region" description="Helical" evidence="8">
    <location>
        <begin position="206"/>
        <end position="227"/>
    </location>
</feature>